<organism evidence="7 8">
    <name type="scientific">candidate division WS6 bacterium RIFOXYB1_FULL_33_14</name>
    <dbReference type="NCBI Taxonomy" id="1817896"/>
    <lineage>
        <taxon>Bacteria</taxon>
        <taxon>Candidatus Dojkabacteria</taxon>
    </lineage>
</organism>
<dbReference type="InterPro" id="IPR012337">
    <property type="entry name" value="RNaseH-like_sf"/>
</dbReference>
<reference evidence="7 8" key="1">
    <citation type="journal article" date="2016" name="Nat. Commun.">
        <title>Thousands of microbial genomes shed light on interconnected biogeochemical processes in an aquifer system.</title>
        <authorList>
            <person name="Anantharaman K."/>
            <person name="Brown C.T."/>
            <person name="Hug L.A."/>
            <person name="Sharon I."/>
            <person name="Castelle C.J."/>
            <person name="Probst A.J."/>
            <person name="Thomas B.C."/>
            <person name="Singh A."/>
            <person name="Wilkins M.J."/>
            <person name="Karaoz U."/>
            <person name="Brodie E.L."/>
            <person name="Williams K.H."/>
            <person name="Hubbard S.S."/>
            <person name="Banfield J.F."/>
        </authorList>
    </citation>
    <scope>NUCLEOTIDE SEQUENCE [LARGE SCALE GENOMIC DNA]</scope>
</reference>
<evidence type="ECO:0000313" key="8">
    <source>
        <dbReference type="Proteomes" id="UP000177434"/>
    </source>
</evidence>
<dbReference type="SUPFAM" id="SSF53098">
    <property type="entry name" value="Ribonuclease H-like"/>
    <property type="match status" value="1"/>
</dbReference>
<keyword evidence="2 5" id="KW-0690">Ribosome biogenesis</keyword>
<evidence type="ECO:0000256" key="5">
    <source>
        <dbReference type="HAMAP-Rule" id="MF_00651"/>
    </source>
</evidence>
<proteinExistence type="inferred from homology"/>
<evidence type="ECO:0000256" key="2">
    <source>
        <dbReference type="ARBA" id="ARBA00022517"/>
    </source>
</evidence>
<keyword evidence="1 5" id="KW-0963">Cytoplasm</keyword>
<protein>
    <recommendedName>
        <fullName evidence="5">Putative pre-16S rRNA nuclease</fullName>
        <ecNumber evidence="5">3.1.-.-</ecNumber>
    </recommendedName>
</protein>
<dbReference type="PANTHER" id="PTHR33317:SF4">
    <property type="entry name" value="POLYNUCLEOTIDYL TRANSFERASE, RIBONUCLEASE H-LIKE SUPERFAMILY PROTEIN"/>
    <property type="match status" value="1"/>
</dbReference>
<sequence length="146" mass="16518">MEILNPILAIDYGDKRFGLAISDSKGIIASPLKVLEITKNRGQEELIIDILEIIEEYRVKSILIGKPQMFEKQYEKTLKKIEKFVSKLSLQTTLPILFQDESYSTTQAQNMLLSLGQNSKSSKGKIDMISATVFLQDFLNSVNCNK</sequence>
<dbReference type="Pfam" id="PF03652">
    <property type="entry name" value="RuvX"/>
    <property type="match status" value="1"/>
</dbReference>
<dbReference type="GO" id="GO:0016788">
    <property type="term" value="F:hydrolase activity, acting on ester bonds"/>
    <property type="evidence" value="ECO:0007669"/>
    <property type="project" value="UniProtKB-UniRule"/>
</dbReference>
<dbReference type="NCBIfam" id="TIGR00250">
    <property type="entry name" value="RNAse_H_YqgF"/>
    <property type="match status" value="1"/>
</dbReference>
<accession>A0A1F4UL67</accession>
<comment type="caution">
    <text evidence="7">The sequence shown here is derived from an EMBL/GenBank/DDBJ whole genome shotgun (WGS) entry which is preliminary data.</text>
</comment>
<dbReference type="GO" id="GO:0004518">
    <property type="term" value="F:nuclease activity"/>
    <property type="evidence" value="ECO:0007669"/>
    <property type="project" value="UniProtKB-KW"/>
</dbReference>
<dbReference type="InterPro" id="IPR006641">
    <property type="entry name" value="YqgF/RNaseH-like_dom"/>
</dbReference>
<evidence type="ECO:0000256" key="3">
    <source>
        <dbReference type="ARBA" id="ARBA00022722"/>
    </source>
</evidence>
<dbReference type="GO" id="GO:0005829">
    <property type="term" value="C:cytosol"/>
    <property type="evidence" value="ECO:0007669"/>
    <property type="project" value="TreeGrafter"/>
</dbReference>
<gene>
    <name evidence="7" type="ORF">A2400_01460</name>
</gene>
<dbReference type="CDD" id="cd16964">
    <property type="entry name" value="YqgF"/>
    <property type="match status" value="1"/>
</dbReference>
<name>A0A1F4UL67_9BACT</name>
<dbReference type="EC" id="3.1.-.-" evidence="5"/>
<comment type="function">
    <text evidence="5">Could be a nuclease involved in processing of the 5'-end of pre-16S rRNA.</text>
</comment>
<dbReference type="InterPro" id="IPR005227">
    <property type="entry name" value="YqgF"/>
</dbReference>
<comment type="similarity">
    <text evidence="5">Belongs to the YqgF HJR family.</text>
</comment>
<dbReference type="EMBL" id="MEUN01000041">
    <property type="protein sequence ID" value="OGC44963.1"/>
    <property type="molecule type" value="Genomic_DNA"/>
</dbReference>
<feature type="domain" description="YqgF/RNase H-like" evidence="6">
    <location>
        <begin position="5"/>
        <end position="108"/>
    </location>
</feature>
<dbReference type="GO" id="GO:0000967">
    <property type="term" value="P:rRNA 5'-end processing"/>
    <property type="evidence" value="ECO:0007669"/>
    <property type="project" value="UniProtKB-UniRule"/>
</dbReference>
<dbReference type="Proteomes" id="UP000177434">
    <property type="component" value="Unassembled WGS sequence"/>
</dbReference>
<keyword evidence="4 5" id="KW-0378">Hydrolase</keyword>
<evidence type="ECO:0000259" key="6">
    <source>
        <dbReference type="SMART" id="SM00732"/>
    </source>
</evidence>
<keyword evidence="3 5" id="KW-0540">Nuclease</keyword>
<comment type="subcellular location">
    <subcellularLocation>
        <location evidence="5">Cytoplasm</location>
    </subcellularLocation>
</comment>
<dbReference type="PANTHER" id="PTHR33317">
    <property type="entry name" value="POLYNUCLEOTIDYL TRANSFERASE, RIBONUCLEASE H-LIKE SUPERFAMILY PROTEIN"/>
    <property type="match status" value="1"/>
</dbReference>
<dbReference type="HAMAP" id="MF_00651">
    <property type="entry name" value="Nuclease_YqgF"/>
    <property type="match status" value="1"/>
</dbReference>
<dbReference type="AlphaFoldDB" id="A0A1F4UL67"/>
<dbReference type="InterPro" id="IPR037027">
    <property type="entry name" value="YqgF/RNaseH-like_dom_sf"/>
</dbReference>
<dbReference type="SMART" id="SM00732">
    <property type="entry name" value="YqgFc"/>
    <property type="match status" value="1"/>
</dbReference>
<evidence type="ECO:0000256" key="4">
    <source>
        <dbReference type="ARBA" id="ARBA00022801"/>
    </source>
</evidence>
<evidence type="ECO:0000256" key="1">
    <source>
        <dbReference type="ARBA" id="ARBA00022490"/>
    </source>
</evidence>
<evidence type="ECO:0000313" key="7">
    <source>
        <dbReference type="EMBL" id="OGC44963.1"/>
    </source>
</evidence>
<dbReference type="Gene3D" id="3.30.420.140">
    <property type="entry name" value="YqgF/RNase H-like domain"/>
    <property type="match status" value="1"/>
</dbReference>